<name>A0A915I0Y5_ROMCU</name>
<dbReference type="WBParaSite" id="nRc.2.0.1.t07797-RA">
    <property type="protein sequence ID" value="nRc.2.0.1.t07797-RA"/>
    <property type="gene ID" value="nRc.2.0.1.g07797"/>
</dbReference>
<accession>A0A915I0Y5</accession>
<dbReference type="AlphaFoldDB" id="A0A915I0Y5"/>
<evidence type="ECO:0000313" key="1">
    <source>
        <dbReference type="Proteomes" id="UP000887565"/>
    </source>
</evidence>
<proteinExistence type="predicted"/>
<protein>
    <submittedName>
        <fullName evidence="2">Uncharacterized protein</fullName>
    </submittedName>
</protein>
<organism evidence="1 2">
    <name type="scientific">Romanomermis culicivorax</name>
    <name type="common">Nematode worm</name>
    <dbReference type="NCBI Taxonomy" id="13658"/>
    <lineage>
        <taxon>Eukaryota</taxon>
        <taxon>Metazoa</taxon>
        <taxon>Ecdysozoa</taxon>
        <taxon>Nematoda</taxon>
        <taxon>Enoplea</taxon>
        <taxon>Dorylaimia</taxon>
        <taxon>Mermithida</taxon>
        <taxon>Mermithoidea</taxon>
        <taxon>Mermithidae</taxon>
        <taxon>Romanomermis</taxon>
    </lineage>
</organism>
<evidence type="ECO:0000313" key="2">
    <source>
        <dbReference type="WBParaSite" id="nRc.2.0.1.t07797-RA"/>
    </source>
</evidence>
<reference evidence="2" key="1">
    <citation type="submission" date="2022-11" db="UniProtKB">
        <authorList>
            <consortium name="WormBaseParasite"/>
        </authorList>
    </citation>
    <scope>IDENTIFICATION</scope>
</reference>
<keyword evidence="1" id="KW-1185">Reference proteome</keyword>
<sequence>MQEQRKNMLIKRAKFSGASRLSRVTDSRKSAARPDIYSIDCDICGIRSPKYNVLRLDIYGYSCSTGNVEID</sequence>
<dbReference type="Proteomes" id="UP000887565">
    <property type="component" value="Unplaced"/>
</dbReference>